<proteinExistence type="predicted"/>
<dbReference type="AlphaFoldDB" id="A0A1R3J0T0"/>
<comment type="caution">
    <text evidence="2">The sequence shown here is derived from an EMBL/GenBank/DDBJ whole genome shotgun (WGS) entry which is preliminary data.</text>
</comment>
<dbReference type="Proteomes" id="UP000187203">
    <property type="component" value="Unassembled WGS sequence"/>
</dbReference>
<name>A0A1R3J0T0_9ROSI</name>
<evidence type="ECO:0000256" key="1">
    <source>
        <dbReference type="SAM" id="MobiDB-lite"/>
    </source>
</evidence>
<accession>A0A1R3J0T0</accession>
<gene>
    <name evidence="2" type="ORF">COLO4_20257</name>
</gene>
<organism evidence="2 3">
    <name type="scientific">Corchorus olitorius</name>
    <dbReference type="NCBI Taxonomy" id="93759"/>
    <lineage>
        <taxon>Eukaryota</taxon>
        <taxon>Viridiplantae</taxon>
        <taxon>Streptophyta</taxon>
        <taxon>Embryophyta</taxon>
        <taxon>Tracheophyta</taxon>
        <taxon>Spermatophyta</taxon>
        <taxon>Magnoliopsida</taxon>
        <taxon>eudicotyledons</taxon>
        <taxon>Gunneridae</taxon>
        <taxon>Pentapetalae</taxon>
        <taxon>rosids</taxon>
        <taxon>malvids</taxon>
        <taxon>Malvales</taxon>
        <taxon>Malvaceae</taxon>
        <taxon>Grewioideae</taxon>
        <taxon>Apeibeae</taxon>
        <taxon>Corchorus</taxon>
    </lineage>
</organism>
<feature type="region of interest" description="Disordered" evidence="1">
    <location>
        <begin position="1"/>
        <end position="103"/>
    </location>
</feature>
<reference evidence="3" key="1">
    <citation type="submission" date="2013-09" db="EMBL/GenBank/DDBJ databases">
        <title>Corchorus olitorius genome sequencing.</title>
        <authorList>
            <person name="Alam M."/>
            <person name="Haque M.S."/>
            <person name="Islam M.S."/>
            <person name="Emdad E.M."/>
            <person name="Islam M.M."/>
            <person name="Ahmed B."/>
            <person name="Halim A."/>
            <person name="Hossen Q.M.M."/>
            <person name="Hossain M.Z."/>
            <person name="Ahmed R."/>
            <person name="Khan M.M."/>
            <person name="Islam R."/>
            <person name="Rashid M.M."/>
            <person name="Khan S.A."/>
            <person name="Rahman M.S."/>
            <person name="Alam M."/>
            <person name="Yahiya A.S."/>
            <person name="Khan M.S."/>
            <person name="Azam M.S."/>
            <person name="Haque T."/>
            <person name="Lashkar M.Z.H."/>
            <person name="Akhand A.I."/>
            <person name="Morshed G."/>
            <person name="Roy S."/>
            <person name="Uddin K.S."/>
            <person name="Rabeya T."/>
            <person name="Hossain A.S."/>
            <person name="Chowdhury A."/>
            <person name="Snigdha A.R."/>
            <person name="Mortoza M.S."/>
            <person name="Matin S.A."/>
            <person name="Hoque S.M.E."/>
            <person name="Islam M.K."/>
            <person name="Roy D.K."/>
            <person name="Haider R."/>
            <person name="Moosa M.M."/>
            <person name="Elias S.M."/>
            <person name="Hasan A.M."/>
            <person name="Jahan S."/>
            <person name="Shafiuddin M."/>
            <person name="Mahmood N."/>
            <person name="Shommy N.S."/>
        </authorList>
    </citation>
    <scope>NUCLEOTIDE SEQUENCE [LARGE SCALE GENOMIC DNA]</scope>
    <source>
        <strain evidence="3">cv. O-4</strain>
    </source>
</reference>
<evidence type="ECO:0000313" key="3">
    <source>
        <dbReference type="Proteomes" id="UP000187203"/>
    </source>
</evidence>
<keyword evidence="3" id="KW-1185">Reference proteome</keyword>
<protein>
    <submittedName>
        <fullName evidence="2">Sulfatase</fullName>
    </submittedName>
</protein>
<sequence>MARALTKETPSPPQGENAEGGVEETDRKGKRPRKEEEASSDSDSEDGRRIRQRLQNLVVKEDGEGSSRRKKEGEAPVGEEDNDSNENQLGLRQAVPQQPPTQS</sequence>
<dbReference type="EMBL" id="AWUE01017081">
    <property type="protein sequence ID" value="OMO88435.1"/>
    <property type="molecule type" value="Genomic_DNA"/>
</dbReference>
<evidence type="ECO:0000313" key="2">
    <source>
        <dbReference type="EMBL" id="OMO88435.1"/>
    </source>
</evidence>
<feature type="compositionally biased region" description="Basic and acidic residues" evidence="1">
    <location>
        <begin position="59"/>
        <end position="74"/>
    </location>
</feature>